<comment type="caution">
    <text evidence="2">The sequence shown here is derived from an EMBL/GenBank/DDBJ whole genome shotgun (WGS) entry which is preliminary data.</text>
</comment>
<dbReference type="Proteomes" id="UP000784294">
    <property type="component" value="Unassembled WGS sequence"/>
</dbReference>
<evidence type="ECO:0000313" key="3">
    <source>
        <dbReference type="Proteomes" id="UP000784294"/>
    </source>
</evidence>
<name>A0A3S5FDB0_9PLAT</name>
<accession>A0A3S5FDB0</accession>
<proteinExistence type="predicted"/>
<evidence type="ECO:0000313" key="2">
    <source>
        <dbReference type="EMBL" id="VEL17741.1"/>
    </source>
</evidence>
<reference evidence="2" key="1">
    <citation type="submission" date="2018-11" db="EMBL/GenBank/DDBJ databases">
        <authorList>
            <consortium name="Pathogen Informatics"/>
        </authorList>
    </citation>
    <scope>NUCLEOTIDE SEQUENCE</scope>
</reference>
<keyword evidence="3" id="KW-1185">Reference proteome</keyword>
<dbReference type="EMBL" id="CAAALY010034000">
    <property type="protein sequence ID" value="VEL17741.1"/>
    <property type="molecule type" value="Genomic_DNA"/>
</dbReference>
<evidence type="ECO:0000256" key="1">
    <source>
        <dbReference type="SAM" id="MobiDB-lite"/>
    </source>
</evidence>
<feature type="compositionally biased region" description="Pro residues" evidence="1">
    <location>
        <begin position="83"/>
        <end position="95"/>
    </location>
</feature>
<feature type="region of interest" description="Disordered" evidence="1">
    <location>
        <begin position="77"/>
        <end position="96"/>
    </location>
</feature>
<sequence>MYKRRNATQEVAFVPIPLLLLANTHTHSHKLVHTCVQHKQAFELSRTTCLHRLCRFTKTLVLVAALTPPTLIYPTLSSHPHEPSAPSPHPSPPLPSLTIDRISFGAMSAHHKREHLRGEFDHLECDVTRQDDSGLDTPTSAPFLLFAFGQPTSLSLHVHPPSS</sequence>
<dbReference type="AlphaFoldDB" id="A0A3S5FDB0"/>
<organism evidence="2 3">
    <name type="scientific">Protopolystoma xenopodis</name>
    <dbReference type="NCBI Taxonomy" id="117903"/>
    <lineage>
        <taxon>Eukaryota</taxon>
        <taxon>Metazoa</taxon>
        <taxon>Spiralia</taxon>
        <taxon>Lophotrochozoa</taxon>
        <taxon>Platyhelminthes</taxon>
        <taxon>Monogenea</taxon>
        <taxon>Polyopisthocotylea</taxon>
        <taxon>Polystomatidea</taxon>
        <taxon>Polystomatidae</taxon>
        <taxon>Protopolystoma</taxon>
    </lineage>
</organism>
<protein>
    <submittedName>
        <fullName evidence="2">Uncharacterized protein</fullName>
    </submittedName>
</protein>
<gene>
    <name evidence="2" type="ORF">PXEA_LOCUS11181</name>
</gene>